<dbReference type="AlphaFoldDB" id="A0A7R8WD82"/>
<feature type="region of interest" description="Disordered" evidence="1">
    <location>
        <begin position="264"/>
        <end position="399"/>
    </location>
</feature>
<gene>
    <name evidence="3" type="ORF">CTOB1V02_LOCUS4858</name>
</gene>
<feature type="region of interest" description="Disordered" evidence="1">
    <location>
        <begin position="72"/>
        <end position="102"/>
    </location>
</feature>
<protein>
    <submittedName>
        <fullName evidence="3">Uncharacterized protein</fullName>
    </submittedName>
</protein>
<feature type="compositionally biased region" description="Basic and acidic residues" evidence="1">
    <location>
        <begin position="179"/>
        <end position="188"/>
    </location>
</feature>
<evidence type="ECO:0000256" key="2">
    <source>
        <dbReference type="SAM" id="SignalP"/>
    </source>
</evidence>
<feature type="signal peptide" evidence="2">
    <location>
        <begin position="1"/>
        <end position="24"/>
    </location>
</feature>
<keyword evidence="2" id="KW-0732">Signal</keyword>
<feature type="compositionally biased region" description="Basic and acidic residues" evidence="1">
    <location>
        <begin position="363"/>
        <end position="374"/>
    </location>
</feature>
<feature type="compositionally biased region" description="Polar residues" evidence="1">
    <location>
        <begin position="160"/>
        <end position="175"/>
    </location>
</feature>
<name>A0A7R8WD82_9CRUS</name>
<organism evidence="3">
    <name type="scientific">Cyprideis torosa</name>
    <dbReference type="NCBI Taxonomy" id="163714"/>
    <lineage>
        <taxon>Eukaryota</taxon>
        <taxon>Metazoa</taxon>
        <taxon>Ecdysozoa</taxon>
        <taxon>Arthropoda</taxon>
        <taxon>Crustacea</taxon>
        <taxon>Oligostraca</taxon>
        <taxon>Ostracoda</taxon>
        <taxon>Podocopa</taxon>
        <taxon>Podocopida</taxon>
        <taxon>Cytherocopina</taxon>
        <taxon>Cytheroidea</taxon>
        <taxon>Cytherideidae</taxon>
        <taxon>Cyprideis</taxon>
    </lineage>
</organism>
<proteinExistence type="predicted"/>
<sequence length="399" mass="44871">MANQFHSTAFLSLILYLCISDATALGVKFPRWLSESQANLEMVAGAGQSGDIKERKDNIGKHLDPESHFLNPARLMKRPPEESKEEISGNEETESKRDPASRRQLMRQIGPNLQALQVLDGLIRNKGADSGSNDVGFFETKWTSNLYDLLDKLGIGQKGSAPQTTYQGSAHQAGSAQKEYSKGSEENGSKTVTTGHSRVRPRHLPAGLGFRVPKWVNSRGWATRRKRDVMSPNEWRLGNTEVEQKSDNTVAKAMMKGGRTFQVLDWRRGRKSSKSHHNDASTGLKDRRSESKHSDFDRDGHIEQTQIARQRRIKTEVSDGSAEGNQEREKRKQSQIGSDYGVRLRRQQLKADGRMRVIKMHQGRSESKAEKETSDNSANLAKKMNQELKSQKAMEDKTN</sequence>
<feature type="chain" id="PRO_5043467498" evidence="2">
    <location>
        <begin position="25"/>
        <end position="399"/>
    </location>
</feature>
<accession>A0A7R8WD82</accession>
<feature type="compositionally biased region" description="Basic and acidic residues" evidence="1">
    <location>
        <begin position="78"/>
        <end position="101"/>
    </location>
</feature>
<reference evidence="3" key="1">
    <citation type="submission" date="2020-11" db="EMBL/GenBank/DDBJ databases">
        <authorList>
            <person name="Tran Van P."/>
        </authorList>
    </citation>
    <scope>NUCLEOTIDE SEQUENCE</scope>
</reference>
<dbReference type="EMBL" id="OB660985">
    <property type="protein sequence ID" value="CAD7226947.1"/>
    <property type="molecule type" value="Genomic_DNA"/>
</dbReference>
<feature type="region of interest" description="Disordered" evidence="1">
    <location>
        <begin position="160"/>
        <end position="205"/>
    </location>
</feature>
<feature type="compositionally biased region" description="Basic and acidic residues" evidence="1">
    <location>
        <begin position="384"/>
        <end position="399"/>
    </location>
</feature>
<feature type="compositionally biased region" description="Basic and acidic residues" evidence="1">
    <location>
        <begin position="276"/>
        <end position="302"/>
    </location>
</feature>
<evidence type="ECO:0000313" key="3">
    <source>
        <dbReference type="EMBL" id="CAD7226947.1"/>
    </source>
</evidence>
<evidence type="ECO:0000256" key="1">
    <source>
        <dbReference type="SAM" id="MobiDB-lite"/>
    </source>
</evidence>